<name>A0AAN6ZPH3_9PEZI</name>
<accession>A0AAN6ZPH3</accession>
<dbReference type="PROSITE" id="PS50815">
    <property type="entry name" value="HORMA"/>
    <property type="match status" value="1"/>
</dbReference>
<dbReference type="Gene3D" id="3.30.900.10">
    <property type="entry name" value="HORMA domain"/>
    <property type="match status" value="1"/>
</dbReference>
<dbReference type="PANTHER" id="PTHR11842:SF10">
    <property type="entry name" value="MITOTIC SPINDLE ASSEMBLY CHECKPOINT PROTEIN MAD2B"/>
    <property type="match status" value="1"/>
</dbReference>
<feature type="region of interest" description="Disordered" evidence="2">
    <location>
        <begin position="262"/>
        <end position="285"/>
    </location>
</feature>
<feature type="compositionally biased region" description="Low complexity" evidence="2">
    <location>
        <begin position="111"/>
        <end position="124"/>
    </location>
</feature>
<dbReference type="Pfam" id="PF02301">
    <property type="entry name" value="HORMA"/>
    <property type="match status" value="1"/>
</dbReference>
<proteinExistence type="inferred from homology"/>
<dbReference type="PANTHER" id="PTHR11842">
    <property type="entry name" value="MITOTIC SPINDLE ASSEMBLY CHECKPOINT PROTEIN MAD2"/>
    <property type="match status" value="1"/>
</dbReference>
<keyword evidence="5" id="KW-1185">Reference proteome</keyword>
<comment type="similarity">
    <text evidence="1">Belongs to the MAD2 family.</text>
</comment>
<dbReference type="Proteomes" id="UP001302676">
    <property type="component" value="Unassembled WGS sequence"/>
</dbReference>
<dbReference type="InterPro" id="IPR003511">
    <property type="entry name" value="HORMA_dom"/>
</dbReference>
<dbReference type="GeneID" id="87813595"/>
<feature type="domain" description="HORMA" evidence="3">
    <location>
        <begin position="20"/>
        <end position="305"/>
    </location>
</feature>
<dbReference type="GO" id="GO:0016035">
    <property type="term" value="C:zeta DNA polymerase complex"/>
    <property type="evidence" value="ECO:0007669"/>
    <property type="project" value="TreeGrafter"/>
</dbReference>
<dbReference type="AlphaFoldDB" id="A0AAN6ZPH3"/>
<comment type="caution">
    <text evidence="4">The sequence shown here is derived from an EMBL/GenBank/DDBJ whole genome shotgun (WGS) entry which is preliminary data.</text>
</comment>
<evidence type="ECO:0000259" key="3">
    <source>
        <dbReference type="PROSITE" id="PS50815"/>
    </source>
</evidence>
<dbReference type="EMBL" id="MU853576">
    <property type="protein sequence ID" value="KAK4144531.1"/>
    <property type="molecule type" value="Genomic_DNA"/>
</dbReference>
<dbReference type="SUPFAM" id="SSF56019">
    <property type="entry name" value="The spindle assembly checkpoint protein mad2"/>
    <property type="match status" value="1"/>
</dbReference>
<evidence type="ECO:0000256" key="1">
    <source>
        <dbReference type="ARBA" id="ARBA00010348"/>
    </source>
</evidence>
<dbReference type="RefSeq" id="XP_062637902.1">
    <property type="nucleotide sequence ID" value="XM_062776982.1"/>
</dbReference>
<dbReference type="InterPro" id="IPR036570">
    <property type="entry name" value="HORMA_dom_sf"/>
</dbReference>
<evidence type="ECO:0000313" key="5">
    <source>
        <dbReference type="Proteomes" id="UP001302676"/>
    </source>
</evidence>
<sequence length="334" mass="37037">MSLEPEFDPEEDSLSLDHAHILLTSFNSFLTVAIHNILYYRGIYPPSTFLSTKAFNLPVHQNRHPKVCAWIRDAVEAVSAQLSSGHVSRVAIVIHSPPEPITPLSSHHHPTSSPSPFTPSQPRTRTPKANEEDKTKPKNQTNPYPPPGTVLERWLIDTSHFPAWPVLDSTNPNPTTADTARAMQDFARVLARDSRHEEARERHLAEDPLNPTLQWPDLDEQLRGALRRMASVAEGMGPAAVDGCTFTVAVELGEEGRAPIGHPQAWIPSEPNLQPQSKAKDGLREVRTRPVRTVEAGPLFFECWVEESKVKETLRKKAAALEQETGTPGSTQPV</sequence>
<evidence type="ECO:0000313" key="4">
    <source>
        <dbReference type="EMBL" id="KAK4144531.1"/>
    </source>
</evidence>
<gene>
    <name evidence="4" type="ORF">C8A04DRAFT_11454</name>
</gene>
<dbReference type="InterPro" id="IPR045091">
    <property type="entry name" value="Mad2-like"/>
</dbReference>
<feature type="region of interest" description="Disordered" evidence="2">
    <location>
        <begin position="98"/>
        <end position="150"/>
    </location>
</feature>
<protein>
    <submittedName>
        <fullName evidence="4">DNA polymerase zeta processivity subunit</fullName>
    </submittedName>
</protein>
<reference evidence="4" key="2">
    <citation type="submission" date="2023-05" db="EMBL/GenBank/DDBJ databases">
        <authorList>
            <consortium name="Lawrence Berkeley National Laboratory"/>
            <person name="Steindorff A."/>
            <person name="Hensen N."/>
            <person name="Bonometti L."/>
            <person name="Westerberg I."/>
            <person name="Brannstrom I.O."/>
            <person name="Guillou S."/>
            <person name="Cros-Aarteil S."/>
            <person name="Calhoun S."/>
            <person name="Haridas S."/>
            <person name="Kuo A."/>
            <person name="Mondo S."/>
            <person name="Pangilinan J."/>
            <person name="Riley R."/>
            <person name="Labutti K."/>
            <person name="Andreopoulos B."/>
            <person name="Lipzen A."/>
            <person name="Chen C."/>
            <person name="Yanf M."/>
            <person name="Daum C."/>
            <person name="Ng V."/>
            <person name="Clum A."/>
            <person name="Ohm R."/>
            <person name="Martin F."/>
            <person name="Silar P."/>
            <person name="Natvig D."/>
            <person name="Lalanne C."/>
            <person name="Gautier V."/>
            <person name="Ament-Velasquez S.L."/>
            <person name="Kruys A."/>
            <person name="Hutchinson M.I."/>
            <person name="Powell A.J."/>
            <person name="Barry K."/>
            <person name="Miller A.N."/>
            <person name="Grigoriev I.V."/>
            <person name="Debuchy R."/>
            <person name="Gladieux P."/>
            <person name="Thoren M.H."/>
            <person name="Johannesson H."/>
        </authorList>
    </citation>
    <scope>NUCLEOTIDE SEQUENCE</scope>
    <source>
        <strain evidence="4">CBS 141.50</strain>
    </source>
</reference>
<reference evidence="4" key="1">
    <citation type="journal article" date="2023" name="Mol. Phylogenet. Evol.">
        <title>Genome-scale phylogeny and comparative genomics of the fungal order Sordariales.</title>
        <authorList>
            <person name="Hensen N."/>
            <person name="Bonometti L."/>
            <person name="Westerberg I."/>
            <person name="Brannstrom I.O."/>
            <person name="Guillou S."/>
            <person name="Cros-Aarteil S."/>
            <person name="Calhoun S."/>
            <person name="Haridas S."/>
            <person name="Kuo A."/>
            <person name="Mondo S."/>
            <person name="Pangilinan J."/>
            <person name="Riley R."/>
            <person name="LaButti K."/>
            <person name="Andreopoulos B."/>
            <person name="Lipzen A."/>
            <person name="Chen C."/>
            <person name="Yan M."/>
            <person name="Daum C."/>
            <person name="Ng V."/>
            <person name="Clum A."/>
            <person name="Steindorff A."/>
            <person name="Ohm R.A."/>
            <person name="Martin F."/>
            <person name="Silar P."/>
            <person name="Natvig D.O."/>
            <person name="Lalanne C."/>
            <person name="Gautier V."/>
            <person name="Ament-Velasquez S.L."/>
            <person name="Kruys A."/>
            <person name="Hutchinson M.I."/>
            <person name="Powell A.J."/>
            <person name="Barry K."/>
            <person name="Miller A.N."/>
            <person name="Grigoriev I.V."/>
            <person name="Debuchy R."/>
            <person name="Gladieux P."/>
            <person name="Hiltunen Thoren M."/>
            <person name="Johannesson H."/>
        </authorList>
    </citation>
    <scope>NUCLEOTIDE SEQUENCE</scope>
    <source>
        <strain evidence="4">CBS 141.50</strain>
    </source>
</reference>
<organism evidence="4 5">
    <name type="scientific">Dichotomopilus funicola</name>
    <dbReference type="NCBI Taxonomy" id="1934379"/>
    <lineage>
        <taxon>Eukaryota</taxon>
        <taxon>Fungi</taxon>
        <taxon>Dikarya</taxon>
        <taxon>Ascomycota</taxon>
        <taxon>Pezizomycotina</taxon>
        <taxon>Sordariomycetes</taxon>
        <taxon>Sordariomycetidae</taxon>
        <taxon>Sordariales</taxon>
        <taxon>Chaetomiaceae</taxon>
        <taxon>Dichotomopilus</taxon>
    </lineage>
</organism>
<evidence type="ECO:0000256" key="2">
    <source>
        <dbReference type="SAM" id="MobiDB-lite"/>
    </source>
</evidence>